<reference evidence="2" key="1">
    <citation type="journal article" date="2022" name="Plant J.">
        <title>Strategies of tolerance reflected in two North American maple genomes.</title>
        <authorList>
            <person name="McEvoy S.L."/>
            <person name="Sezen U.U."/>
            <person name="Trouern-Trend A."/>
            <person name="McMahon S.M."/>
            <person name="Schaberg P.G."/>
            <person name="Yang J."/>
            <person name="Wegrzyn J.L."/>
            <person name="Swenson N.G."/>
        </authorList>
    </citation>
    <scope>NUCLEOTIDE SEQUENCE</scope>
    <source>
        <strain evidence="2">NS2018</strain>
    </source>
</reference>
<protein>
    <recommendedName>
        <fullName evidence="1">F-box/LRR-repeat protein 15/At3g58940/PEG3-like LRR domain-containing protein</fullName>
    </recommendedName>
</protein>
<dbReference type="AlphaFoldDB" id="A0AA39VBT6"/>
<comment type="caution">
    <text evidence="2">The sequence shown here is derived from an EMBL/GenBank/DDBJ whole genome shotgun (WGS) entry which is preliminary data.</text>
</comment>
<gene>
    <name evidence="2" type="ORF">LWI29_006007</name>
</gene>
<dbReference type="InterPro" id="IPR032675">
    <property type="entry name" value="LRR_dom_sf"/>
</dbReference>
<dbReference type="Pfam" id="PF24758">
    <property type="entry name" value="LRR_At5g56370"/>
    <property type="match status" value="1"/>
</dbReference>
<dbReference type="EMBL" id="JAUESC010000387">
    <property type="protein sequence ID" value="KAK0573297.1"/>
    <property type="molecule type" value="Genomic_DNA"/>
</dbReference>
<organism evidence="2 3">
    <name type="scientific">Acer saccharum</name>
    <name type="common">Sugar maple</name>
    <dbReference type="NCBI Taxonomy" id="4024"/>
    <lineage>
        <taxon>Eukaryota</taxon>
        <taxon>Viridiplantae</taxon>
        <taxon>Streptophyta</taxon>
        <taxon>Embryophyta</taxon>
        <taxon>Tracheophyta</taxon>
        <taxon>Spermatophyta</taxon>
        <taxon>Magnoliopsida</taxon>
        <taxon>eudicotyledons</taxon>
        <taxon>Gunneridae</taxon>
        <taxon>Pentapetalae</taxon>
        <taxon>rosids</taxon>
        <taxon>malvids</taxon>
        <taxon>Sapindales</taxon>
        <taxon>Sapindaceae</taxon>
        <taxon>Hippocastanoideae</taxon>
        <taxon>Acereae</taxon>
        <taxon>Acer</taxon>
    </lineage>
</organism>
<feature type="domain" description="F-box/LRR-repeat protein 15/At3g58940/PEG3-like LRR" evidence="1">
    <location>
        <begin position="19"/>
        <end position="161"/>
    </location>
</feature>
<keyword evidence="3" id="KW-1185">Reference proteome</keyword>
<evidence type="ECO:0000259" key="1">
    <source>
        <dbReference type="Pfam" id="PF24758"/>
    </source>
</evidence>
<dbReference type="InterPro" id="IPR055411">
    <property type="entry name" value="LRR_FXL15/At3g58940/PEG3-like"/>
</dbReference>
<dbReference type="PANTHER" id="PTHR31900:SF34">
    <property type="entry name" value="EMB|CAB62440.1-RELATED"/>
    <property type="match status" value="1"/>
</dbReference>
<dbReference type="InterPro" id="IPR050232">
    <property type="entry name" value="FBL13/AtMIF1-like"/>
</dbReference>
<dbReference type="Proteomes" id="UP001168877">
    <property type="component" value="Unassembled WGS sequence"/>
</dbReference>
<name>A0AA39VBT6_ACESA</name>
<evidence type="ECO:0000313" key="2">
    <source>
        <dbReference type="EMBL" id="KAK0573297.1"/>
    </source>
</evidence>
<reference evidence="2" key="2">
    <citation type="submission" date="2023-06" db="EMBL/GenBank/DDBJ databases">
        <authorList>
            <person name="Swenson N.G."/>
            <person name="Wegrzyn J.L."/>
            <person name="Mcevoy S.L."/>
        </authorList>
    </citation>
    <scope>NUCLEOTIDE SEQUENCE</scope>
    <source>
        <strain evidence="2">NS2018</strain>
        <tissue evidence="2">Leaf</tissue>
    </source>
</reference>
<sequence>MMNNLFDYALTQELQDLKVNFVPDLTSSFFKCQTLKTLKLGLNYSNGMNTLLSKTLEFASLKTLKLGHVYISDENIDQSLFSNCLNLENLELHDCHLDSRFKTFIINLPRLVNLIISCLRCNVDMFEISTPRLKSFELSSDHYYSGSPLAGLNMENCPILEEVKLDTLFHKWKEEHLSHMMFIAKRVSHAKSLTMSLQFMEPWAIIRFTNAFDREIKLGEQHKQQNFLLMIRQLQFLDINQLNESKVKNILEIIDKSEEIIDKSEEIIDKSEEIESEFGGSITHGEYHIPIGNIDFDYSIVLSKLLKYETLKTLTLKGPYSFRILSSLSLGFKSLTNLKLSGTSIEYGYHRKKKDLRICDLFSGCFNLKRLELSEFGIKNLETLNIKAPRLLHLTISICHWSHWEDYEHYHHQRDDQGANDRKIVIISSPRLKFFEFELSQLRLENCSMLEEVKIYALPLIVWRERCDWNRRYILDMMFTNDQSGSFNRYASLWALKFSRGKFTSYHIHLDAEVEVMEFNDMEE</sequence>
<accession>A0AA39VBT6</accession>
<dbReference type="Gene3D" id="3.80.10.10">
    <property type="entry name" value="Ribonuclease Inhibitor"/>
    <property type="match status" value="2"/>
</dbReference>
<dbReference type="SUPFAM" id="SSF52058">
    <property type="entry name" value="L domain-like"/>
    <property type="match status" value="1"/>
</dbReference>
<evidence type="ECO:0000313" key="3">
    <source>
        <dbReference type="Proteomes" id="UP001168877"/>
    </source>
</evidence>
<proteinExistence type="predicted"/>
<dbReference type="PANTHER" id="PTHR31900">
    <property type="entry name" value="F-BOX/RNI SUPERFAMILY PROTEIN-RELATED"/>
    <property type="match status" value="1"/>
</dbReference>